<gene>
    <name evidence="1" type="ORF">BV25DRAFT_1417148</name>
</gene>
<reference evidence="1" key="2">
    <citation type="journal article" date="2022" name="New Phytol.">
        <title>Evolutionary transition to the ectomycorrhizal habit in the genomes of a hyperdiverse lineage of mushroom-forming fungi.</title>
        <authorList>
            <person name="Looney B."/>
            <person name="Miyauchi S."/>
            <person name="Morin E."/>
            <person name="Drula E."/>
            <person name="Courty P.E."/>
            <person name="Kohler A."/>
            <person name="Kuo A."/>
            <person name="LaButti K."/>
            <person name="Pangilinan J."/>
            <person name="Lipzen A."/>
            <person name="Riley R."/>
            <person name="Andreopoulos W."/>
            <person name="He G."/>
            <person name="Johnson J."/>
            <person name="Nolan M."/>
            <person name="Tritt A."/>
            <person name="Barry K.W."/>
            <person name="Grigoriev I.V."/>
            <person name="Nagy L.G."/>
            <person name="Hibbett D."/>
            <person name="Henrissat B."/>
            <person name="Matheny P.B."/>
            <person name="Labbe J."/>
            <person name="Martin F.M."/>
        </authorList>
    </citation>
    <scope>NUCLEOTIDE SEQUENCE</scope>
    <source>
        <strain evidence="1">HHB10654</strain>
    </source>
</reference>
<evidence type="ECO:0000313" key="1">
    <source>
        <dbReference type="EMBL" id="KAI0066681.1"/>
    </source>
</evidence>
<organism evidence="1 2">
    <name type="scientific">Artomyces pyxidatus</name>
    <dbReference type="NCBI Taxonomy" id="48021"/>
    <lineage>
        <taxon>Eukaryota</taxon>
        <taxon>Fungi</taxon>
        <taxon>Dikarya</taxon>
        <taxon>Basidiomycota</taxon>
        <taxon>Agaricomycotina</taxon>
        <taxon>Agaricomycetes</taxon>
        <taxon>Russulales</taxon>
        <taxon>Auriscalpiaceae</taxon>
        <taxon>Artomyces</taxon>
    </lineage>
</organism>
<comment type="caution">
    <text evidence="1">The sequence shown here is derived from an EMBL/GenBank/DDBJ whole genome shotgun (WGS) entry which is preliminary data.</text>
</comment>
<proteinExistence type="predicted"/>
<keyword evidence="2" id="KW-1185">Reference proteome</keyword>
<name>A0ACB8TE50_9AGAM</name>
<sequence>MWMLIAHEESTTDNGGWVHYLWSAPTITLVVVSSGLSAAIAAMDFSLKRLEPYRRLSQGRVSANHSLLLDYVSMPHFIAPQKAFRNRHYIVMASSVATLLSLVLSPLASSVFVVRAAQLHQGISGFISQSVGFSAQWDALIPAYNAVNAVASMFLSEGTPPQYVYASWAFPAFELFYEPTPGISDNGNFTVELPTIVTEDGCEETNITYQDQGPGNSSFRYLATVTGVRSGATFTVELPGFGTTQYNGSIAPFNNQTDPRRQSFVYTIYTPLTEDESESDTAGPANMSAMICSPTIYLQNTVAFMGASTREVWGVLSPADSVKQPLDILNGSAAAFNGYYFDTSKYGPIVGE</sequence>
<reference evidence="1" key="1">
    <citation type="submission" date="2021-03" db="EMBL/GenBank/DDBJ databases">
        <authorList>
            <consortium name="DOE Joint Genome Institute"/>
            <person name="Ahrendt S."/>
            <person name="Looney B.P."/>
            <person name="Miyauchi S."/>
            <person name="Morin E."/>
            <person name="Drula E."/>
            <person name="Courty P.E."/>
            <person name="Chicoki N."/>
            <person name="Fauchery L."/>
            <person name="Kohler A."/>
            <person name="Kuo A."/>
            <person name="Labutti K."/>
            <person name="Pangilinan J."/>
            <person name="Lipzen A."/>
            <person name="Riley R."/>
            <person name="Andreopoulos W."/>
            <person name="He G."/>
            <person name="Johnson J."/>
            <person name="Barry K.W."/>
            <person name="Grigoriev I.V."/>
            <person name="Nagy L."/>
            <person name="Hibbett D."/>
            <person name="Henrissat B."/>
            <person name="Matheny P.B."/>
            <person name="Labbe J."/>
            <person name="Martin F."/>
        </authorList>
    </citation>
    <scope>NUCLEOTIDE SEQUENCE</scope>
    <source>
        <strain evidence="1">HHB10654</strain>
    </source>
</reference>
<evidence type="ECO:0000313" key="2">
    <source>
        <dbReference type="Proteomes" id="UP000814140"/>
    </source>
</evidence>
<protein>
    <submittedName>
        <fullName evidence="1">Uncharacterized protein</fullName>
    </submittedName>
</protein>
<dbReference type="Proteomes" id="UP000814140">
    <property type="component" value="Unassembled WGS sequence"/>
</dbReference>
<dbReference type="EMBL" id="MU277192">
    <property type="protein sequence ID" value="KAI0066681.1"/>
    <property type="molecule type" value="Genomic_DNA"/>
</dbReference>
<accession>A0ACB8TE50</accession>